<comment type="subcellular location">
    <subcellularLocation>
        <location evidence="1">Cell surface</location>
    </subcellularLocation>
</comment>
<dbReference type="RefSeq" id="WP_202656036.1">
    <property type="nucleotide sequence ID" value="NZ_JAESWB010000365.1"/>
</dbReference>
<dbReference type="EMBL" id="JAESWB010000365">
    <property type="protein sequence ID" value="MBL4954796.1"/>
    <property type="molecule type" value="Genomic_DNA"/>
</dbReference>
<dbReference type="Pfam" id="PF07963">
    <property type="entry name" value="N_methyl"/>
    <property type="match status" value="1"/>
</dbReference>
<keyword evidence="2" id="KW-0178">Competence</keyword>
<gene>
    <name evidence="4" type="ORF">JK635_21795</name>
</gene>
<dbReference type="NCBIfam" id="TIGR02532">
    <property type="entry name" value="IV_pilin_GFxxxE"/>
    <property type="match status" value="1"/>
</dbReference>
<evidence type="ECO:0000256" key="3">
    <source>
        <dbReference type="SAM" id="Phobius"/>
    </source>
</evidence>
<comment type="caution">
    <text evidence="4">The sequence shown here is derived from an EMBL/GenBank/DDBJ whole genome shotgun (WGS) entry which is preliminary data.</text>
</comment>
<proteinExistence type="predicted"/>
<evidence type="ECO:0000313" key="4">
    <source>
        <dbReference type="EMBL" id="MBL4954796.1"/>
    </source>
</evidence>
<keyword evidence="3" id="KW-1133">Transmembrane helix</keyword>
<dbReference type="InterPro" id="IPR012902">
    <property type="entry name" value="N_methyl_site"/>
</dbReference>
<reference evidence="4 5" key="1">
    <citation type="submission" date="2021-01" db="EMBL/GenBank/DDBJ databases">
        <title>Genome public.</title>
        <authorList>
            <person name="Liu C."/>
            <person name="Sun Q."/>
        </authorList>
    </citation>
    <scope>NUCLEOTIDE SEQUENCE [LARGE SCALE GENOMIC DNA]</scope>
    <source>
        <strain evidence="4 5">YIM B02564</strain>
    </source>
</reference>
<keyword evidence="3" id="KW-0812">Transmembrane</keyword>
<dbReference type="PROSITE" id="PS00409">
    <property type="entry name" value="PROKAR_NTER_METHYL"/>
    <property type="match status" value="1"/>
</dbReference>
<accession>A0ABS1TU09</accession>
<evidence type="ECO:0000256" key="1">
    <source>
        <dbReference type="ARBA" id="ARBA00004241"/>
    </source>
</evidence>
<protein>
    <submittedName>
        <fullName evidence="4">Prepilin-type N-terminal cleavage/methylation domain-containing protein</fullName>
    </submittedName>
</protein>
<organism evidence="4 5">
    <name type="scientific">Neobacillus paridis</name>
    <dbReference type="NCBI Taxonomy" id="2803862"/>
    <lineage>
        <taxon>Bacteria</taxon>
        <taxon>Bacillati</taxon>
        <taxon>Bacillota</taxon>
        <taxon>Bacilli</taxon>
        <taxon>Bacillales</taxon>
        <taxon>Bacillaceae</taxon>
        <taxon>Neobacillus</taxon>
    </lineage>
</organism>
<dbReference type="Proteomes" id="UP000623967">
    <property type="component" value="Unassembled WGS sequence"/>
</dbReference>
<sequence>MRRQSGVTLVELLAVLAISSIILITAYSIYTTAMRVNKASIEDVNIRNETIEICNQFDKMMLNVDTIEIIGEANSEDHFTSFWAIENGVEMNTTSGEYEEIERSKVAIEINKKDLLIEGRRINSDPYSVEGSSFSLKNGGLLVNLIISDQQNNQKFEVNKFYRL</sequence>
<keyword evidence="5" id="KW-1185">Reference proteome</keyword>
<keyword evidence="3" id="KW-0472">Membrane</keyword>
<feature type="transmembrane region" description="Helical" evidence="3">
    <location>
        <begin position="12"/>
        <end position="30"/>
    </location>
</feature>
<evidence type="ECO:0000256" key="2">
    <source>
        <dbReference type="ARBA" id="ARBA00023287"/>
    </source>
</evidence>
<evidence type="ECO:0000313" key="5">
    <source>
        <dbReference type="Proteomes" id="UP000623967"/>
    </source>
</evidence>
<name>A0ABS1TU09_9BACI</name>